<evidence type="ECO:0000313" key="2">
    <source>
        <dbReference type="EMBL" id="KYG73022.1"/>
    </source>
</evidence>
<dbReference type="Gene3D" id="3.30.70.1290">
    <property type="entry name" value="Transposase IS200-like"/>
    <property type="match status" value="1"/>
</dbReference>
<keyword evidence="3" id="KW-1185">Reference proteome</keyword>
<gene>
    <name evidence="2" type="ORF">AWN68_10035</name>
</gene>
<dbReference type="Pfam" id="PF01797">
    <property type="entry name" value="Y1_Tnp"/>
    <property type="match status" value="1"/>
</dbReference>
<dbReference type="PANTHER" id="PTHR36966:SF1">
    <property type="entry name" value="REP-ASSOCIATED TYROSINE TRANSPOSASE"/>
    <property type="match status" value="1"/>
</dbReference>
<dbReference type="PANTHER" id="PTHR36966">
    <property type="entry name" value="REP-ASSOCIATED TYROSINE TRANSPOSASE"/>
    <property type="match status" value="1"/>
</dbReference>
<dbReference type="InterPro" id="IPR052715">
    <property type="entry name" value="RAYT_transposase"/>
</dbReference>
<dbReference type="RefSeq" id="WP_068417956.1">
    <property type="nucleotide sequence ID" value="NZ_LRDB01000050.1"/>
</dbReference>
<dbReference type="OrthoDB" id="9788881at2"/>
<dbReference type="GO" id="GO:0043565">
    <property type="term" value="F:sequence-specific DNA binding"/>
    <property type="evidence" value="ECO:0007669"/>
    <property type="project" value="TreeGrafter"/>
</dbReference>
<name>A0A150X356_9BACT</name>
<dbReference type="InterPro" id="IPR036515">
    <property type="entry name" value="Transposase_17_sf"/>
</dbReference>
<comment type="caution">
    <text evidence="2">The sequence shown here is derived from an EMBL/GenBank/DDBJ whole genome shotgun (WGS) entry which is preliminary data.</text>
</comment>
<reference evidence="2 3" key="1">
    <citation type="submission" date="2016-01" db="EMBL/GenBank/DDBJ databases">
        <title>Genome sequencing of Roseivirga echinicomitans KMM 6058.</title>
        <authorList>
            <person name="Selvaratnam C."/>
            <person name="Thevarajoo S."/>
            <person name="Goh K.M."/>
            <person name="Ee R."/>
            <person name="Chan K.-G."/>
            <person name="Chong C.S."/>
        </authorList>
    </citation>
    <scope>NUCLEOTIDE SEQUENCE [LARGE SCALE GENOMIC DNA]</scope>
    <source>
        <strain evidence="2 3">KMM 6058</strain>
    </source>
</reference>
<sequence>MSRKYKVNNSEGVYFITCTVIGWVDLFTRPEYKDILIKSLQYCIENKGLNVHAFVIMTSHIHLIVSTTHETKLPDIIRDFKTFTAKALIKEIQAINESRREWMLNKFRFEAQRRVRGKSYKLWQDGFHPRELLTGEMVSQKLVYIHNNPVSEHIVDEPDHYIYSSARQYAGKEGMLNIEFII</sequence>
<evidence type="ECO:0000313" key="3">
    <source>
        <dbReference type="Proteomes" id="UP000075615"/>
    </source>
</evidence>
<dbReference type="GO" id="GO:0004803">
    <property type="term" value="F:transposase activity"/>
    <property type="evidence" value="ECO:0007669"/>
    <property type="project" value="InterPro"/>
</dbReference>
<dbReference type="InterPro" id="IPR002686">
    <property type="entry name" value="Transposase_17"/>
</dbReference>
<dbReference type="SMART" id="SM01321">
    <property type="entry name" value="Y1_Tnp"/>
    <property type="match status" value="1"/>
</dbReference>
<evidence type="ECO:0000259" key="1">
    <source>
        <dbReference type="SMART" id="SM01321"/>
    </source>
</evidence>
<proteinExistence type="predicted"/>
<dbReference type="GO" id="GO:0006313">
    <property type="term" value="P:DNA transposition"/>
    <property type="evidence" value="ECO:0007669"/>
    <property type="project" value="InterPro"/>
</dbReference>
<protein>
    <submittedName>
        <fullName evidence="2">Transposase</fullName>
    </submittedName>
</protein>
<dbReference type="NCBIfam" id="NF047646">
    <property type="entry name" value="REP_Tyr_transpos"/>
    <property type="match status" value="1"/>
</dbReference>
<dbReference type="AlphaFoldDB" id="A0A150X356"/>
<dbReference type="Proteomes" id="UP000075615">
    <property type="component" value="Unassembled WGS sequence"/>
</dbReference>
<accession>A0A150X356</accession>
<dbReference type="SUPFAM" id="SSF143422">
    <property type="entry name" value="Transposase IS200-like"/>
    <property type="match status" value="1"/>
</dbReference>
<dbReference type="EMBL" id="LRDB01000050">
    <property type="protein sequence ID" value="KYG73022.1"/>
    <property type="molecule type" value="Genomic_DNA"/>
</dbReference>
<feature type="domain" description="Transposase IS200-like" evidence="1">
    <location>
        <begin position="10"/>
        <end position="148"/>
    </location>
</feature>
<organism evidence="2 3">
    <name type="scientific">Roseivirga echinicomitans</name>
    <dbReference type="NCBI Taxonomy" id="296218"/>
    <lineage>
        <taxon>Bacteria</taxon>
        <taxon>Pseudomonadati</taxon>
        <taxon>Bacteroidota</taxon>
        <taxon>Cytophagia</taxon>
        <taxon>Cytophagales</taxon>
        <taxon>Roseivirgaceae</taxon>
        <taxon>Roseivirga</taxon>
    </lineage>
</organism>